<evidence type="ECO:0000256" key="1">
    <source>
        <dbReference type="PROSITE-ProRule" id="PRU00042"/>
    </source>
</evidence>
<reference evidence="3" key="1">
    <citation type="submission" date="2015-11" db="EMBL/GenBank/DDBJ databases">
        <title>De novo transcriptome assembly of four potential Pierce s Disease insect vectors from Arizona vineyards.</title>
        <authorList>
            <person name="Tassone E.E."/>
        </authorList>
    </citation>
    <scope>NUCLEOTIDE SEQUENCE</scope>
</reference>
<dbReference type="Gene3D" id="3.30.160.60">
    <property type="entry name" value="Classic Zinc Finger"/>
    <property type="match status" value="1"/>
</dbReference>
<dbReference type="EMBL" id="GEBQ01016591">
    <property type="protein sequence ID" value="JAT23386.1"/>
    <property type="molecule type" value="Transcribed_RNA"/>
</dbReference>
<dbReference type="AlphaFoldDB" id="A0A1B6LI50"/>
<keyword evidence="1" id="KW-0479">Metal-binding</keyword>
<dbReference type="InterPro" id="IPR036236">
    <property type="entry name" value="Znf_C2H2_sf"/>
</dbReference>
<feature type="domain" description="C2H2-type" evidence="2">
    <location>
        <begin position="37"/>
        <end position="64"/>
    </location>
</feature>
<evidence type="ECO:0000259" key="2">
    <source>
        <dbReference type="PROSITE" id="PS50157"/>
    </source>
</evidence>
<gene>
    <name evidence="3" type="ORF">g.567</name>
</gene>
<organism evidence="3">
    <name type="scientific">Graphocephala atropunctata</name>
    <dbReference type="NCBI Taxonomy" id="36148"/>
    <lineage>
        <taxon>Eukaryota</taxon>
        <taxon>Metazoa</taxon>
        <taxon>Ecdysozoa</taxon>
        <taxon>Arthropoda</taxon>
        <taxon>Hexapoda</taxon>
        <taxon>Insecta</taxon>
        <taxon>Pterygota</taxon>
        <taxon>Neoptera</taxon>
        <taxon>Paraneoptera</taxon>
        <taxon>Hemiptera</taxon>
        <taxon>Auchenorrhyncha</taxon>
        <taxon>Membracoidea</taxon>
        <taxon>Cicadellidae</taxon>
        <taxon>Cicadellinae</taxon>
        <taxon>Cicadellini</taxon>
        <taxon>Graphocephala</taxon>
    </lineage>
</organism>
<protein>
    <recommendedName>
        <fullName evidence="2">C2H2-type domain-containing protein</fullName>
    </recommendedName>
</protein>
<keyword evidence="1" id="KW-0862">Zinc</keyword>
<dbReference type="PROSITE" id="PS50157">
    <property type="entry name" value="ZINC_FINGER_C2H2_2"/>
    <property type="match status" value="1"/>
</dbReference>
<accession>A0A1B6LI50</accession>
<dbReference type="InterPro" id="IPR013087">
    <property type="entry name" value="Znf_C2H2_type"/>
</dbReference>
<feature type="non-terminal residue" evidence="3">
    <location>
        <position position="105"/>
    </location>
</feature>
<keyword evidence="1" id="KW-0863">Zinc-finger</keyword>
<feature type="non-terminal residue" evidence="3">
    <location>
        <position position="1"/>
    </location>
</feature>
<sequence length="105" mass="11956">TDEVFMAAQEAVSAHRDSQVVGFWPESPVRPGGGERNCCQLCGKVFAQWESLRKHKQAYCGKEAKFTCTYCSYKSIMKGNLKRHMLVKHPTHPLPSDFFVKRHAL</sequence>
<dbReference type="SMART" id="SM00355">
    <property type="entry name" value="ZnF_C2H2"/>
    <property type="match status" value="2"/>
</dbReference>
<evidence type="ECO:0000313" key="3">
    <source>
        <dbReference type="EMBL" id="JAT23386.1"/>
    </source>
</evidence>
<dbReference type="Pfam" id="PF00096">
    <property type="entry name" value="zf-C2H2"/>
    <property type="match status" value="1"/>
</dbReference>
<proteinExistence type="predicted"/>
<dbReference type="Pfam" id="PF13909">
    <property type="entry name" value="zf-H2C2_5"/>
    <property type="match status" value="1"/>
</dbReference>
<dbReference type="SUPFAM" id="SSF57667">
    <property type="entry name" value="beta-beta-alpha zinc fingers"/>
    <property type="match status" value="1"/>
</dbReference>
<dbReference type="GO" id="GO:0008270">
    <property type="term" value="F:zinc ion binding"/>
    <property type="evidence" value="ECO:0007669"/>
    <property type="project" value="UniProtKB-KW"/>
</dbReference>
<name>A0A1B6LI50_9HEMI</name>